<feature type="transmembrane region" description="Helical" evidence="6">
    <location>
        <begin position="284"/>
        <end position="304"/>
    </location>
</feature>
<dbReference type="EMBL" id="CAJGYO010000001">
    <property type="protein sequence ID" value="CAD6202061.1"/>
    <property type="molecule type" value="Genomic_DNA"/>
</dbReference>
<gene>
    <name evidence="9" type="ORF">NCGR_LOCUS390</name>
</gene>
<evidence type="ECO:0000313" key="10">
    <source>
        <dbReference type="Proteomes" id="UP000604825"/>
    </source>
</evidence>
<comment type="caution">
    <text evidence="9">The sequence shown here is derived from an EMBL/GenBank/DDBJ whole genome shotgun (WGS) entry which is preliminary data.</text>
</comment>
<reference evidence="9" key="1">
    <citation type="submission" date="2020-10" db="EMBL/GenBank/DDBJ databases">
        <authorList>
            <person name="Han B."/>
            <person name="Lu T."/>
            <person name="Zhao Q."/>
            <person name="Huang X."/>
            <person name="Zhao Y."/>
        </authorList>
    </citation>
    <scope>NUCLEOTIDE SEQUENCE</scope>
</reference>
<dbReference type="Proteomes" id="UP000604825">
    <property type="component" value="Unassembled WGS sequence"/>
</dbReference>
<evidence type="ECO:0000256" key="5">
    <source>
        <dbReference type="ARBA" id="ARBA00023136"/>
    </source>
</evidence>
<keyword evidence="3 6" id="KW-0812">Transmembrane</keyword>
<feature type="compositionally biased region" description="Basic and acidic residues" evidence="7">
    <location>
        <begin position="335"/>
        <end position="359"/>
    </location>
</feature>
<dbReference type="GO" id="GO:0016020">
    <property type="term" value="C:membrane"/>
    <property type="evidence" value="ECO:0007669"/>
    <property type="project" value="UniProtKB-SubCell"/>
</dbReference>
<accession>A0A811M5Y6</accession>
<evidence type="ECO:0000256" key="1">
    <source>
        <dbReference type="ARBA" id="ARBA00004141"/>
    </source>
</evidence>
<evidence type="ECO:0000256" key="6">
    <source>
        <dbReference type="RuleBase" id="RU363077"/>
    </source>
</evidence>
<dbReference type="InterPro" id="IPR030184">
    <property type="entry name" value="WAT1-related"/>
</dbReference>
<sequence length="369" mass="40940">MALREVAGGLWVRYAPHVLMVLAQLCYTLMYFITEAAFNEGLNPYVYITYRHLLVAVLIWPFAYYQEKGLRPKMTLMLFMEIFVLSLLGVSLTLNMYFASLKYTSPTFVTSVVNTIASMTFVIAIILRMEIVDVKSLRGLAKIAGTVVSFAGVTTMTLYKGAAITSLWKSPVHIPGSDSGGGVAHGSWVKGSVLAVASCICWSIWYIMQASSLKRYPAQLSLTAWMCTVGGIQSTVFTVFMQHKPEDWRIGFGLKFWCIVYSGIACNGFTVFVQLWCTEKKGPVFVTMFNPLSTIMVAILAYFIFGENLYVGSIVGGGVVIVGLYMLLWGKEKDQEHGSTGEEREQLEMDCEKQAKKASDVYGAPKTTK</sequence>
<dbReference type="SUPFAM" id="SSF103481">
    <property type="entry name" value="Multidrug resistance efflux transporter EmrE"/>
    <property type="match status" value="1"/>
</dbReference>
<feature type="transmembrane region" description="Helical" evidence="6">
    <location>
        <begin position="105"/>
        <end position="127"/>
    </location>
</feature>
<keyword evidence="10" id="KW-1185">Reference proteome</keyword>
<comment type="subcellular location">
    <subcellularLocation>
        <location evidence="1 6">Membrane</location>
        <topology evidence="1 6">Multi-pass membrane protein</topology>
    </subcellularLocation>
</comment>
<organism evidence="9 10">
    <name type="scientific">Miscanthus lutarioriparius</name>
    <dbReference type="NCBI Taxonomy" id="422564"/>
    <lineage>
        <taxon>Eukaryota</taxon>
        <taxon>Viridiplantae</taxon>
        <taxon>Streptophyta</taxon>
        <taxon>Embryophyta</taxon>
        <taxon>Tracheophyta</taxon>
        <taxon>Spermatophyta</taxon>
        <taxon>Magnoliopsida</taxon>
        <taxon>Liliopsida</taxon>
        <taxon>Poales</taxon>
        <taxon>Poaceae</taxon>
        <taxon>PACMAD clade</taxon>
        <taxon>Panicoideae</taxon>
        <taxon>Andropogonodae</taxon>
        <taxon>Andropogoneae</taxon>
        <taxon>Saccharinae</taxon>
        <taxon>Miscanthus</taxon>
    </lineage>
</organism>
<dbReference type="GO" id="GO:0022857">
    <property type="term" value="F:transmembrane transporter activity"/>
    <property type="evidence" value="ECO:0007669"/>
    <property type="project" value="InterPro"/>
</dbReference>
<dbReference type="InterPro" id="IPR037185">
    <property type="entry name" value="EmrE-like"/>
</dbReference>
<feature type="transmembrane region" description="Helical" evidence="6">
    <location>
        <begin position="220"/>
        <end position="242"/>
    </location>
</feature>
<comment type="similarity">
    <text evidence="2 6">Belongs to the drug/metabolite transporter (DMT) superfamily. Plant drug/metabolite exporter (P-DME) (TC 2.A.7.4) family.</text>
</comment>
<keyword evidence="5 6" id="KW-0472">Membrane</keyword>
<dbReference type="InterPro" id="IPR000620">
    <property type="entry name" value="EamA_dom"/>
</dbReference>
<evidence type="ECO:0000256" key="7">
    <source>
        <dbReference type="SAM" id="MobiDB-lite"/>
    </source>
</evidence>
<dbReference type="Pfam" id="PF00892">
    <property type="entry name" value="EamA"/>
    <property type="match status" value="2"/>
</dbReference>
<name>A0A811M5Y6_9POAL</name>
<proteinExistence type="inferred from homology"/>
<evidence type="ECO:0000259" key="8">
    <source>
        <dbReference type="Pfam" id="PF00892"/>
    </source>
</evidence>
<feature type="transmembrane region" description="Helical" evidence="6">
    <location>
        <begin position="139"/>
        <end position="159"/>
    </location>
</feature>
<evidence type="ECO:0000256" key="4">
    <source>
        <dbReference type="ARBA" id="ARBA00022989"/>
    </source>
</evidence>
<feature type="region of interest" description="Disordered" evidence="7">
    <location>
        <begin position="335"/>
        <end position="369"/>
    </location>
</feature>
<feature type="transmembrane region" description="Helical" evidence="6">
    <location>
        <begin position="188"/>
        <end position="208"/>
    </location>
</feature>
<feature type="transmembrane region" description="Helical" evidence="6">
    <location>
        <begin position="12"/>
        <end position="33"/>
    </location>
</feature>
<dbReference type="AlphaFoldDB" id="A0A811M5Y6"/>
<dbReference type="PANTHER" id="PTHR31218">
    <property type="entry name" value="WAT1-RELATED PROTEIN"/>
    <property type="match status" value="1"/>
</dbReference>
<feature type="domain" description="EamA" evidence="8">
    <location>
        <begin position="190"/>
        <end position="328"/>
    </location>
</feature>
<protein>
    <recommendedName>
        <fullName evidence="6">WAT1-related protein</fullName>
    </recommendedName>
</protein>
<feature type="transmembrane region" description="Helical" evidence="6">
    <location>
        <begin position="45"/>
        <end position="64"/>
    </location>
</feature>
<dbReference type="OrthoDB" id="1728340at2759"/>
<feature type="transmembrane region" description="Helical" evidence="6">
    <location>
        <begin position="254"/>
        <end position="277"/>
    </location>
</feature>
<evidence type="ECO:0000256" key="2">
    <source>
        <dbReference type="ARBA" id="ARBA00007635"/>
    </source>
</evidence>
<feature type="transmembrane region" description="Helical" evidence="6">
    <location>
        <begin position="310"/>
        <end position="329"/>
    </location>
</feature>
<evidence type="ECO:0000313" key="9">
    <source>
        <dbReference type="EMBL" id="CAD6202061.1"/>
    </source>
</evidence>
<evidence type="ECO:0000256" key="3">
    <source>
        <dbReference type="ARBA" id="ARBA00022692"/>
    </source>
</evidence>
<keyword evidence="4 6" id="KW-1133">Transmembrane helix</keyword>
<feature type="transmembrane region" description="Helical" evidence="6">
    <location>
        <begin position="76"/>
        <end position="99"/>
    </location>
</feature>
<feature type="domain" description="EamA" evidence="8">
    <location>
        <begin position="18"/>
        <end position="153"/>
    </location>
</feature>